<dbReference type="InterPro" id="IPR014853">
    <property type="entry name" value="VWF/SSPO/ZAN-like_Cys-rich_dom"/>
</dbReference>
<dbReference type="Proteomes" id="UP000472260">
    <property type="component" value="Unassembled WGS sequence"/>
</dbReference>
<dbReference type="Ensembl" id="ENSSANT00000065022.1">
    <property type="protein sequence ID" value="ENSSANP00000061133.1"/>
    <property type="gene ID" value="ENSSANG00000030547.1"/>
</dbReference>
<dbReference type="InterPro" id="IPR001846">
    <property type="entry name" value="VWF_type-D"/>
</dbReference>
<dbReference type="PROSITE" id="PS51233">
    <property type="entry name" value="VWFD"/>
    <property type="match status" value="1"/>
</dbReference>
<evidence type="ECO:0000259" key="3">
    <source>
        <dbReference type="PROSITE" id="PS51233"/>
    </source>
</evidence>
<dbReference type="InterPro" id="IPR058753">
    <property type="entry name" value="TIL_OTOGL_Mucin"/>
</dbReference>
<organism evidence="4 5">
    <name type="scientific">Sinocyclocheilus anshuiensis</name>
    <dbReference type="NCBI Taxonomy" id="1608454"/>
    <lineage>
        <taxon>Eukaryota</taxon>
        <taxon>Metazoa</taxon>
        <taxon>Chordata</taxon>
        <taxon>Craniata</taxon>
        <taxon>Vertebrata</taxon>
        <taxon>Euteleostomi</taxon>
        <taxon>Actinopterygii</taxon>
        <taxon>Neopterygii</taxon>
        <taxon>Teleostei</taxon>
        <taxon>Ostariophysi</taxon>
        <taxon>Cypriniformes</taxon>
        <taxon>Cyprinidae</taxon>
        <taxon>Cyprininae</taxon>
        <taxon>Sinocyclocheilus</taxon>
    </lineage>
</organism>
<dbReference type="GO" id="GO:0005615">
    <property type="term" value="C:extracellular space"/>
    <property type="evidence" value="ECO:0007669"/>
    <property type="project" value="TreeGrafter"/>
</dbReference>
<dbReference type="PANTHER" id="PTHR11339:SF408">
    <property type="entry name" value="MUCIN-5B"/>
    <property type="match status" value="1"/>
</dbReference>
<accession>A0A671PPS3</accession>
<dbReference type="Pfam" id="PF08742">
    <property type="entry name" value="C8"/>
    <property type="match status" value="1"/>
</dbReference>
<evidence type="ECO:0000256" key="1">
    <source>
        <dbReference type="ARBA" id="ARBA00023157"/>
    </source>
</evidence>
<evidence type="ECO:0000256" key="2">
    <source>
        <dbReference type="ARBA" id="ARBA00023180"/>
    </source>
</evidence>
<reference evidence="4" key="2">
    <citation type="submission" date="2025-09" db="UniProtKB">
        <authorList>
            <consortium name="Ensembl"/>
        </authorList>
    </citation>
    <scope>IDENTIFICATION</scope>
</reference>
<dbReference type="AlphaFoldDB" id="A0A671PPS3"/>
<keyword evidence="2" id="KW-0325">Glycoprotein</keyword>
<evidence type="ECO:0000313" key="4">
    <source>
        <dbReference type="Ensembl" id="ENSSANP00000061133.1"/>
    </source>
</evidence>
<proteinExistence type="predicted"/>
<keyword evidence="1" id="KW-1015">Disulfide bond</keyword>
<evidence type="ECO:0000313" key="5">
    <source>
        <dbReference type="Proteomes" id="UP000472260"/>
    </source>
</evidence>
<sequence>FKLLLLLYEIHFSEDEVKVIGNDTDYQYQIHTAGIYIVTEVKGLLNLIWDNKTSLMLQLDPKFKGKVCGLCGNFDGNANNDFMKHNGEVVTDPADFGNSWKANPDCPDLTNMIDFCKESPHRLVWAEKRCSIITSDVFKVCHALVDSGLYYDACVKDTCACDTGGDCDCFCTAVAAYAAECRKKKACVAWRSPSICPLFCDYYNPPGKCEWHYKSCGPPCLKTCKNPSGTCSDQIPLLEGCFPQCPPDTPYL</sequence>
<dbReference type="InterPro" id="IPR050780">
    <property type="entry name" value="Mucin_vWF_Thrombospondin_sf"/>
</dbReference>
<protein>
    <recommendedName>
        <fullName evidence="3">VWFD domain-containing protein</fullName>
    </recommendedName>
</protein>
<feature type="domain" description="VWFD" evidence="3">
    <location>
        <begin position="1"/>
        <end position="107"/>
    </location>
</feature>
<name>A0A671PPS3_9TELE</name>
<reference evidence="4" key="1">
    <citation type="submission" date="2025-08" db="UniProtKB">
        <authorList>
            <consortium name="Ensembl"/>
        </authorList>
    </citation>
    <scope>IDENTIFICATION</scope>
</reference>
<dbReference type="PANTHER" id="PTHR11339">
    <property type="entry name" value="EXTRACELLULAR MATRIX GLYCOPROTEIN RELATED"/>
    <property type="match status" value="1"/>
</dbReference>
<dbReference type="GO" id="GO:0031012">
    <property type="term" value="C:extracellular matrix"/>
    <property type="evidence" value="ECO:0007669"/>
    <property type="project" value="TreeGrafter"/>
</dbReference>
<dbReference type="Pfam" id="PF00094">
    <property type="entry name" value="VWD"/>
    <property type="match status" value="1"/>
</dbReference>
<dbReference type="Pfam" id="PF25962">
    <property type="entry name" value="TIL_OTOGL_Mucin"/>
    <property type="match status" value="1"/>
</dbReference>
<keyword evidence="5" id="KW-1185">Reference proteome</keyword>
<dbReference type="SMART" id="SM00832">
    <property type="entry name" value="C8"/>
    <property type="match status" value="1"/>
</dbReference>